<dbReference type="STRING" id="1043005.A0A074YLE0"/>
<dbReference type="OrthoDB" id="410198at2759"/>
<dbReference type="InParanoid" id="A0A074YLE0"/>
<evidence type="ECO:0000313" key="2">
    <source>
        <dbReference type="EMBL" id="KEQ94937.1"/>
    </source>
</evidence>
<dbReference type="PROSITE" id="PS51186">
    <property type="entry name" value="GNAT"/>
    <property type="match status" value="1"/>
</dbReference>
<dbReference type="AlphaFoldDB" id="A0A074YLE0"/>
<dbReference type="Gene3D" id="3.40.630.30">
    <property type="match status" value="1"/>
</dbReference>
<dbReference type="InterPro" id="IPR052523">
    <property type="entry name" value="Trichothecene_AcTrans"/>
</dbReference>
<keyword evidence="3" id="KW-1185">Reference proteome</keyword>
<dbReference type="PANTHER" id="PTHR42791">
    <property type="entry name" value="GNAT FAMILY ACETYLTRANSFERASE"/>
    <property type="match status" value="1"/>
</dbReference>
<dbReference type="SUPFAM" id="SSF55729">
    <property type="entry name" value="Acyl-CoA N-acyltransferases (Nat)"/>
    <property type="match status" value="1"/>
</dbReference>
<evidence type="ECO:0000313" key="3">
    <source>
        <dbReference type="Proteomes" id="UP000030641"/>
    </source>
</evidence>
<dbReference type="GeneID" id="25366530"/>
<sequence>MSLEVTPLTEADIDAYIRVYWNAFTAVEGNLESVFFPEGLTEPVREYLRSGFDLSDPSFSYILVRDSSTKTVLSVAGWYHQTKHLTDQEISDKEEKARKERAEQKPVPGVNFTAVSDLREVQTKTRREILGGKPHALLKLLATDPTAQRRGAGAAALRWGLEKADDLGLPVYLEGSVMGKYLYTKNGFKDVSIRGYETYMRAMLTL</sequence>
<dbReference type="OMA" id="EMDRRWW"/>
<gene>
    <name evidence="2" type="ORF">AUEXF2481DRAFT_40175</name>
</gene>
<evidence type="ECO:0000259" key="1">
    <source>
        <dbReference type="PROSITE" id="PS51186"/>
    </source>
</evidence>
<protein>
    <recommendedName>
        <fullName evidence="1">N-acetyltransferase domain-containing protein</fullName>
    </recommendedName>
</protein>
<feature type="domain" description="N-acetyltransferase" evidence="1">
    <location>
        <begin position="62"/>
        <end position="205"/>
    </location>
</feature>
<proteinExistence type="predicted"/>
<dbReference type="InterPro" id="IPR016181">
    <property type="entry name" value="Acyl_CoA_acyltransferase"/>
</dbReference>
<accession>A0A074YLE0</accession>
<name>A0A074YLE0_AURSE</name>
<dbReference type="GO" id="GO:0016747">
    <property type="term" value="F:acyltransferase activity, transferring groups other than amino-acyl groups"/>
    <property type="evidence" value="ECO:0007669"/>
    <property type="project" value="InterPro"/>
</dbReference>
<dbReference type="PANTHER" id="PTHR42791:SF14">
    <property type="entry name" value="N-ACETYLTRANSFERASE DOMAIN-CONTAINING PROTEIN"/>
    <property type="match status" value="1"/>
</dbReference>
<reference evidence="2 3" key="1">
    <citation type="journal article" date="2014" name="BMC Genomics">
        <title>Genome sequencing of four Aureobasidium pullulans varieties: biotechnological potential, stress tolerance, and description of new species.</title>
        <authorList>
            <person name="Gostin Ar C."/>
            <person name="Ohm R.A."/>
            <person name="Kogej T."/>
            <person name="Sonjak S."/>
            <person name="Turk M."/>
            <person name="Zajc J."/>
            <person name="Zalar P."/>
            <person name="Grube M."/>
            <person name="Sun H."/>
            <person name="Han J."/>
            <person name="Sharma A."/>
            <person name="Chiniquy J."/>
            <person name="Ngan C.Y."/>
            <person name="Lipzen A."/>
            <person name="Barry K."/>
            <person name="Grigoriev I.V."/>
            <person name="Gunde-Cimerman N."/>
        </authorList>
    </citation>
    <scope>NUCLEOTIDE SEQUENCE [LARGE SCALE GENOMIC DNA]</scope>
    <source>
        <strain evidence="2 3">EXF-2481</strain>
    </source>
</reference>
<dbReference type="HOGENOM" id="CLU_060131_6_5_1"/>
<dbReference type="RefSeq" id="XP_013343497.1">
    <property type="nucleotide sequence ID" value="XM_013488043.1"/>
</dbReference>
<dbReference type="Proteomes" id="UP000030641">
    <property type="component" value="Unassembled WGS sequence"/>
</dbReference>
<organism evidence="2 3">
    <name type="scientific">Aureobasidium subglaciale (strain EXF-2481)</name>
    <name type="common">Aureobasidium pullulans var. subglaciale</name>
    <dbReference type="NCBI Taxonomy" id="1043005"/>
    <lineage>
        <taxon>Eukaryota</taxon>
        <taxon>Fungi</taxon>
        <taxon>Dikarya</taxon>
        <taxon>Ascomycota</taxon>
        <taxon>Pezizomycotina</taxon>
        <taxon>Dothideomycetes</taxon>
        <taxon>Dothideomycetidae</taxon>
        <taxon>Dothideales</taxon>
        <taxon>Saccotheciaceae</taxon>
        <taxon>Aureobasidium</taxon>
    </lineage>
</organism>
<dbReference type="InterPro" id="IPR000182">
    <property type="entry name" value="GNAT_dom"/>
</dbReference>
<dbReference type="EMBL" id="KL584760">
    <property type="protein sequence ID" value="KEQ94937.1"/>
    <property type="molecule type" value="Genomic_DNA"/>
</dbReference>